<evidence type="ECO:0000256" key="2">
    <source>
        <dbReference type="ARBA" id="ARBA00022801"/>
    </source>
</evidence>
<dbReference type="Proteomes" id="UP000281549">
    <property type="component" value="Unassembled WGS sequence"/>
</dbReference>
<dbReference type="Gene3D" id="3.40.1490.10">
    <property type="entry name" value="Bit1"/>
    <property type="match status" value="1"/>
</dbReference>
<comment type="similarity">
    <text evidence="3">Belongs to the PTH2 family.</text>
</comment>
<dbReference type="PANTHER" id="PTHR12649:SF11">
    <property type="entry name" value="PEPTIDYL-TRNA HYDROLASE 2, MITOCHONDRIAL"/>
    <property type="match status" value="1"/>
</dbReference>
<dbReference type="NCBIfam" id="TIGR00283">
    <property type="entry name" value="arch_pth2"/>
    <property type="match status" value="1"/>
</dbReference>
<dbReference type="EMBL" id="ML005055">
    <property type="protein sequence ID" value="RKP20495.1"/>
    <property type="molecule type" value="Genomic_DNA"/>
</dbReference>
<dbReference type="AlphaFoldDB" id="A0A4P9YLW5"/>
<dbReference type="GO" id="GO:0004045">
    <property type="term" value="F:peptidyl-tRNA hydrolase activity"/>
    <property type="evidence" value="ECO:0007669"/>
    <property type="project" value="UniProtKB-EC"/>
</dbReference>
<evidence type="ECO:0000256" key="4">
    <source>
        <dbReference type="ARBA" id="ARBA00048707"/>
    </source>
</evidence>
<evidence type="ECO:0000256" key="3">
    <source>
        <dbReference type="ARBA" id="ARBA00038050"/>
    </source>
</evidence>
<dbReference type="SUPFAM" id="SSF102462">
    <property type="entry name" value="Peptidyl-tRNA hydrolase II"/>
    <property type="match status" value="1"/>
</dbReference>
<reference evidence="6" key="1">
    <citation type="journal article" date="2018" name="Nat. Microbiol.">
        <title>Leveraging single-cell genomics to expand the fungal tree of life.</title>
        <authorList>
            <person name="Ahrendt S.R."/>
            <person name="Quandt C.A."/>
            <person name="Ciobanu D."/>
            <person name="Clum A."/>
            <person name="Salamov A."/>
            <person name="Andreopoulos B."/>
            <person name="Cheng J.F."/>
            <person name="Woyke T."/>
            <person name="Pelin A."/>
            <person name="Henrissat B."/>
            <person name="Reynolds N.K."/>
            <person name="Benny G.L."/>
            <person name="Smith M.E."/>
            <person name="James T.Y."/>
            <person name="Grigoriev I.V."/>
        </authorList>
    </citation>
    <scope>NUCLEOTIDE SEQUENCE [LARGE SCALE GENOMIC DNA]</scope>
    <source>
        <strain evidence="6">CSF55</strain>
    </source>
</reference>
<organism evidence="5 6">
    <name type="scientific">Rozella allomycis (strain CSF55)</name>
    <dbReference type="NCBI Taxonomy" id="988480"/>
    <lineage>
        <taxon>Eukaryota</taxon>
        <taxon>Fungi</taxon>
        <taxon>Fungi incertae sedis</taxon>
        <taxon>Cryptomycota</taxon>
        <taxon>Cryptomycota incertae sedis</taxon>
        <taxon>Rozella</taxon>
    </lineage>
</organism>
<keyword evidence="2 5" id="KW-0378">Hydrolase</keyword>
<dbReference type="InterPro" id="IPR002833">
    <property type="entry name" value="PTH2"/>
</dbReference>
<dbReference type="FunFam" id="3.40.1490.10:FF:000002">
    <property type="entry name" value="Peptidyl-tRNA hydrolase 2, mitochondrial"/>
    <property type="match status" value="1"/>
</dbReference>
<dbReference type="PANTHER" id="PTHR12649">
    <property type="entry name" value="PEPTIDYL-TRNA HYDROLASE 2"/>
    <property type="match status" value="1"/>
</dbReference>
<accession>A0A4P9YLW5</accession>
<evidence type="ECO:0000256" key="1">
    <source>
        <dbReference type="ARBA" id="ARBA00013260"/>
    </source>
</evidence>
<dbReference type="EC" id="3.1.1.29" evidence="1"/>
<evidence type="ECO:0000313" key="6">
    <source>
        <dbReference type="Proteomes" id="UP000281549"/>
    </source>
</evidence>
<name>A0A4P9YLW5_ROZAC</name>
<dbReference type="Pfam" id="PF01981">
    <property type="entry name" value="PTH2"/>
    <property type="match status" value="1"/>
</dbReference>
<proteinExistence type="inferred from homology"/>
<gene>
    <name evidence="5" type="ORF">ROZALSC1DRAFT_28014</name>
</gene>
<sequence>MQKGKAAAQCCHATLSNYKDALKLTPSAVKSWEYNGQPKVTLKVGTEEEMIDLVKQARKAGIVANYIRDAGRTQVASGTKTVAAIGPGNETIRRKKDPYQK</sequence>
<dbReference type="InterPro" id="IPR023476">
    <property type="entry name" value="Pep_tRNA_hydro_II_dom_sf"/>
</dbReference>
<evidence type="ECO:0000313" key="5">
    <source>
        <dbReference type="EMBL" id="RKP20495.1"/>
    </source>
</evidence>
<dbReference type="GO" id="GO:0005829">
    <property type="term" value="C:cytosol"/>
    <property type="evidence" value="ECO:0007669"/>
    <property type="project" value="TreeGrafter"/>
</dbReference>
<protein>
    <recommendedName>
        <fullName evidence="1">peptidyl-tRNA hydrolase</fullName>
        <ecNumber evidence="1">3.1.1.29</ecNumber>
    </recommendedName>
</protein>
<comment type="catalytic activity">
    <reaction evidence="4">
        <text>an N-acyl-L-alpha-aminoacyl-tRNA + H2O = an N-acyl-L-amino acid + a tRNA + H(+)</text>
        <dbReference type="Rhea" id="RHEA:54448"/>
        <dbReference type="Rhea" id="RHEA-COMP:10123"/>
        <dbReference type="Rhea" id="RHEA-COMP:13883"/>
        <dbReference type="ChEBI" id="CHEBI:15377"/>
        <dbReference type="ChEBI" id="CHEBI:15378"/>
        <dbReference type="ChEBI" id="CHEBI:59874"/>
        <dbReference type="ChEBI" id="CHEBI:78442"/>
        <dbReference type="ChEBI" id="CHEBI:138191"/>
        <dbReference type="EC" id="3.1.1.29"/>
    </reaction>
</comment>